<dbReference type="InterPro" id="IPR038921">
    <property type="entry name" value="YOR389W-like"/>
</dbReference>
<dbReference type="HOGENOM" id="CLU_017366_2_1_1"/>
<name>A0A0C2WQF5_SERVB</name>
<feature type="signal peptide" evidence="2">
    <location>
        <begin position="1"/>
        <end position="19"/>
    </location>
</feature>
<feature type="region of interest" description="Disordered" evidence="1">
    <location>
        <begin position="231"/>
        <end position="259"/>
    </location>
</feature>
<gene>
    <name evidence="3" type="ORF">M408DRAFT_329492</name>
</gene>
<keyword evidence="4" id="KW-1185">Reference proteome</keyword>
<dbReference type="PANTHER" id="PTHR35204:SF1">
    <property type="entry name" value="ENTEROTOXIN"/>
    <property type="match status" value="1"/>
</dbReference>
<sequence>MRLHCVGPILLSVVSGSYAIAQTHFEHPYATSADSEAHIRNATDNLIFTSVASLLQQWPNTRFRNGHTIVKAAVPVGTVLYHARGDQHVPLIPEWTGFNVEHSYLLCPTPECWMLTLVVEKPLNVIYFDGSSAANSYLGHQDSQDVVIWGRVRRDKMMAEWERIEEICKWGRQYNLDGFIRMEPGFEVMLCDFTKKTKLISSIHIMGAESRHPATKEDVASAFYQRQSMRMSRSLGAQPSEPPKPPPRRRLPQPLPPNWVGPLRDHQSVSIEGIQAAWWNSFYPGEVRARIDYTRLVSFYDPGYTSLLTAREGIPRNRHRLLNISTDDLQLAMSHLHSDLTREDDNTSGIDWSALTRAVTDRYTDRLYSMKATLAVSNVEKSNATLVATTIRRQVMVMLTPYLLYGALPSLFDGQDGRNASWVQPIAFHCQTSLTSGIVNETLTRSERLIKSAIEGVLHRICTSLTEIWVDAFTVTAASDKRAAELINLWRDKLEELMRWLDWPMWDTCRPSCPEEMFCYISTWPWGMSWTEEDVDTIDMTPRCIDRTTGDLGEPHSHPHVY</sequence>
<feature type="chain" id="PRO_5002173716" evidence="2">
    <location>
        <begin position="20"/>
        <end position="562"/>
    </location>
</feature>
<reference evidence="4" key="2">
    <citation type="submission" date="2015-01" db="EMBL/GenBank/DDBJ databases">
        <title>Evolutionary Origins and Diversification of the Mycorrhizal Mutualists.</title>
        <authorList>
            <consortium name="DOE Joint Genome Institute"/>
            <consortium name="Mycorrhizal Genomics Consortium"/>
            <person name="Kohler A."/>
            <person name="Kuo A."/>
            <person name="Nagy L.G."/>
            <person name="Floudas D."/>
            <person name="Copeland A."/>
            <person name="Barry K.W."/>
            <person name="Cichocki N."/>
            <person name="Veneault-Fourrey C."/>
            <person name="LaButti K."/>
            <person name="Lindquist E.A."/>
            <person name="Lipzen A."/>
            <person name="Lundell T."/>
            <person name="Morin E."/>
            <person name="Murat C."/>
            <person name="Riley R."/>
            <person name="Ohm R."/>
            <person name="Sun H."/>
            <person name="Tunlid A."/>
            <person name="Henrissat B."/>
            <person name="Grigoriev I.V."/>
            <person name="Hibbett D.S."/>
            <person name="Martin F."/>
        </authorList>
    </citation>
    <scope>NUCLEOTIDE SEQUENCE [LARGE SCALE GENOMIC DNA]</scope>
    <source>
        <strain evidence="4">MAFF 305830</strain>
    </source>
</reference>
<proteinExistence type="predicted"/>
<reference evidence="3 4" key="1">
    <citation type="submission" date="2014-04" db="EMBL/GenBank/DDBJ databases">
        <authorList>
            <consortium name="DOE Joint Genome Institute"/>
            <person name="Kuo A."/>
            <person name="Zuccaro A."/>
            <person name="Kohler A."/>
            <person name="Nagy L.G."/>
            <person name="Floudas D."/>
            <person name="Copeland A."/>
            <person name="Barry K.W."/>
            <person name="Cichocki N."/>
            <person name="Veneault-Fourrey C."/>
            <person name="LaButti K."/>
            <person name="Lindquist E.A."/>
            <person name="Lipzen A."/>
            <person name="Lundell T."/>
            <person name="Morin E."/>
            <person name="Murat C."/>
            <person name="Sun H."/>
            <person name="Tunlid A."/>
            <person name="Henrissat B."/>
            <person name="Grigoriev I.V."/>
            <person name="Hibbett D.S."/>
            <person name="Martin F."/>
            <person name="Nordberg H.P."/>
            <person name="Cantor M.N."/>
            <person name="Hua S.X."/>
        </authorList>
    </citation>
    <scope>NUCLEOTIDE SEQUENCE [LARGE SCALE GENOMIC DNA]</scope>
    <source>
        <strain evidence="3 4">MAFF 305830</strain>
    </source>
</reference>
<evidence type="ECO:0000313" key="4">
    <source>
        <dbReference type="Proteomes" id="UP000054097"/>
    </source>
</evidence>
<dbReference type="EMBL" id="KN824293">
    <property type="protein sequence ID" value="KIM28433.1"/>
    <property type="molecule type" value="Genomic_DNA"/>
</dbReference>
<dbReference type="PANTHER" id="PTHR35204">
    <property type="entry name" value="YALI0A21131P"/>
    <property type="match status" value="1"/>
</dbReference>
<keyword evidence="2" id="KW-0732">Signal</keyword>
<dbReference type="STRING" id="933852.A0A0C2WQF5"/>
<dbReference type="AlphaFoldDB" id="A0A0C2WQF5"/>
<dbReference type="Proteomes" id="UP000054097">
    <property type="component" value="Unassembled WGS sequence"/>
</dbReference>
<protein>
    <submittedName>
        <fullName evidence="3">Uncharacterized protein</fullName>
    </submittedName>
</protein>
<evidence type="ECO:0000313" key="3">
    <source>
        <dbReference type="EMBL" id="KIM28433.1"/>
    </source>
</evidence>
<evidence type="ECO:0000256" key="2">
    <source>
        <dbReference type="SAM" id="SignalP"/>
    </source>
</evidence>
<dbReference type="OrthoDB" id="10261782at2759"/>
<evidence type="ECO:0000256" key="1">
    <source>
        <dbReference type="SAM" id="MobiDB-lite"/>
    </source>
</evidence>
<accession>A0A0C2WQF5</accession>
<organism evidence="3 4">
    <name type="scientific">Serendipita vermifera MAFF 305830</name>
    <dbReference type="NCBI Taxonomy" id="933852"/>
    <lineage>
        <taxon>Eukaryota</taxon>
        <taxon>Fungi</taxon>
        <taxon>Dikarya</taxon>
        <taxon>Basidiomycota</taxon>
        <taxon>Agaricomycotina</taxon>
        <taxon>Agaricomycetes</taxon>
        <taxon>Sebacinales</taxon>
        <taxon>Serendipitaceae</taxon>
        <taxon>Serendipita</taxon>
    </lineage>
</organism>